<accession>A0A914AIF5</accession>
<proteinExistence type="predicted"/>
<evidence type="ECO:0000313" key="2">
    <source>
        <dbReference type="EnsemblMetazoa" id="XP_038063179.1"/>
    </source>
</evidence>
<dbReference type="GeneID" id="119733887"/>
<keyword evidence="3" id="KW-1185">Reference proteome</keyword>
<dbReference type="OrthoDB" id="8121869at2759"/>
<reference evidence="2" key="1">
    <citation type="submission" date="2022-11" db="UniProtKB">
        <authorList>
            <consortium name="EnsemblMetazoa"/>
        </authorList>
    </citation>
    <scope>IDENTIFICATION</scope>
</reference>
<dbReference type="EnsemblMetazoa" id="XM_038207251.1">
    <property type="protein sequence ID" value="XP_038063179.1"/>
    <property type="gene ID" value="LOC119733887"/>
</dbReference>
<evidence type="ECO:0000313" key="3">
    <source>
        <dbReference type="Proteomes" id="UP000887568"/>
    </source>
</evidence>
<dbReference type="PANTHER" id="PTHR10492:SF57">
    <property type="entry name" value="ATP-DEPENDENT DNA HELICASE"/>
    <property type="match status" value="1"/>
</dbReference>
<name>A0A914AIF5_PATMI</name>
<feature type="domain" description="Helitron helicase-like" evidence="1">
    <location>
        <begin position="2"/>
        <end position="150"/>
    </location>
</feature>
<dbReference type="OMA" id="DITHDEI"/>
<dbReference type="InterPro" id="IPR025476">
    <property type="entry name" value="Helitron_helicase-like"/>
</dbReference>
<sequence length="392" mass="44878">MAKIESHRPRWICNNQKSIKAEKYKVIVDALNSDAEMLPGRLTILPPSIYGSPWWYAKEFQDAMALVRIKGKPDFFLTFTCNPKWPEITGSLFESQPAHQRPDIIARVFSMKVEALLTDLLKHDILGHVGAYVMVKETQKRHLPHIHMLLTMVPRDKPRTSTDIDRVVSAEIPNSNTNPELHRIVTSHMIHGPCGEWNNASPCMADQKCTKHYPKVLREKTSFSEDSYSLYRRRAETAPGTPIMKTIRGGVNVSVNNAWVVPYNPYILLRYNTHINLEIVCAITSVKYLYQFLEKGPDQCLVRLDVPDEETRQALRRDGVTQYELGRYITASEAYWRIYDFPIQRKQPPVQMLTVHLEDEQVITFNDQGAAHDLVDSGPPATTLTAFFDAMI</sequence>
<dbReference type="Proteomes" id="UP000887568">
    <property type="component" value="Unplaced"/>
</dbReference>
<dbReference type="Pfam" id="PF14214">
    <property type="entry name" value="Helitron_like_N"/>
    <property type="match status" value="1"/>
</dbReference>
<protein>
    <recommendedName>
        <fullName evidence="1">Helitron helicase-like domain-containing protein</fullName>
    </recommendedName>
</protein>
<dbReference type="PANTHER" id="PTHR10492">
    <property type="match status" value="1"/>
</dbReference>
<organism evidence="2 3">
    <name type="scientific">Patiria miniata</name>
    <name type="common">Bat star</name>
    <name type="synonym">Asterina miniata</name>
    <dbReference type="NCBI Taxonomy" id="46514"/>
    <lineage>
        <taxon>Eukaryota</taxon>
        <taxon>Metazoa</taxon>
        <taxon>Echinodermata</taxon>
        <taxon>Eleutherozoa</taxon>
        <taxon>Asterozoa</taxon>
        <taxon>Asteroidea</taxon>
        <taxon>Valvatacea</taxon>
        <taxon>Valvatida</taxon>
        <taxon>Asterinidae</taxon>
        <taxon>Patiria</taxon>
    </lineage>
</organism>
<dbReference type="AlphaFoldDB" id="A0A914AIF5"/>
<evidence type="ECO:0000259" key="1">
    <source>
        <dbReference type="Pfam" id="PF14214"/>
    </source>
</evidence>
<dbReference type="RefSeq" id="XP_038063179.1">
    <property type="nucleotide sequence ID" value="XM_038207251.1"/>
</dbReference>